<accession>A0AA94LK53</accession>
<dbReference type="Proteomes" id="UP000198427">
    <property type="component" value="Unassembled WGS sequence"/>
</dbReference>
<comment type="caution">
    <text evidence="1">The sequence shown here is derived from an EMBL/GenBank/DDBJ whole genome shotgun (WGS) entry which is preliminary data.</text>
</comment>
<keyword evidence="2" id="KW-1185">Reference proteome</keyword>
<dbReference type="EMBL" id="FZNZ01000012">
    <property type="protein sequence ID" value="SNR80920.1"/>
    <property type="molecule type" value="Genomic_DNA"/>
</dbReference>
<sequence length="38" mass="4458">MVWTILNNYQHRTTNYTNCTKTEGTEGKTLLMFSDIMT</sequence>
<organism evidence="1 2">
    <name type="scientific">Prevotella jejuni</name>
    <dbReference type="NCBI Taxonomy" id="1177574"/>
    <lineage>
        <taxon>Bacteria</taxon>
        <taxon>Pseudomonadati</taxon>
        <taxon>Bacteroidota</taxon>
        <taxon>Bacteroidia</taxon>
        <taxon>Bacteroidales</taxon>
        <taxon>Prevotellaceae</taxon>
        <taxon>Prevotella</taxon>
    </lineage>
</organism>
<dbReference type="AlphaFoldDB" id="A0AA94LK53"/>
<reference evidence="1 2" key="1">
    <citation type="submission" date="2017-06" db="EMBL/GenBank/DDBJ databases">
        <authorList>
            <person name="Varghese N."/>
            <person name="Submissions S."/>
        </authorList>
    </citation>
    <scope>NUCLEOTIDE SEQUENCE [LARGE SCALE GENOMIC DNA]</scope>
    <source>
        <strain evidence="1 2">DSM 26989</strain>
    </source>
</reference>
<gene>
    <name evidence="1" type="ORF">SAMN06265364_1121</name>
</gene>
<protein>
    <submittedName>
        <fullName evidence="1">Uncharacterized protein</fullName>
    </submittedName>
</protein>
<evidence type="ECO:0000313" key="1">
    <source>
        <dbReference type="EMBL" id="SNR80920.1"/>
    </source>
</evidence>
<proteinExistence type="predicted"/>
<name>A0AA94LK53_9BACT</name>
<evidence type="ECO:0000313" key="2">
    <source>
        <dbReference type="Proteomes" id="UP000198427"/>
    </source>
</evidence>